<evidence type="ECO:0000313" key="7">
    <source>
        <dbReference type="EMBL" id="ODM86723.1"/>
    </source>
</evidence>
<evidence type="ECO:0000313" key="8">
    <source>
        <dbReference type="Proteomes" id="UP000094527"/>
    </source>
</evidence>
<dbReference type="Gene3D" id="3.30.160.60">
    <property type="entry name" value="Classic Zinc Finger"/>
    <property type="match status" value="3"/>
</dbReference>
<organism evidence="7 8">
    <name type="scientific">Orchesella cincta</name>
    <name type="common">Springtail</name>
    <name type="synonym">Podura cincta</name>
    <dbReference type="NCBI Taxonomy" id="48709"/>
    <lineage>
        <taxon>Eukaryota</taxon>
        <taxon>Metazoa</taxon>
        <taxon>Ecdysozoa</taxon>
        <taxon>Arthropoda</taxon>
        <taxon>Hexapoda</taxon>
        <taxon>Collembola</taxon>
        <taxon>Entomobryomorpha</taxon>
        <taxon>Entomobryoidea</taxon>
        <taxon>Orchesellidae</taxon>
        <taxon>Orchesellinae</taxon>
        <taxon>Orchesella</taxon>
    </lineage>
</organism>
<dbReference type="PROSITE" id="PS50157">
    <property type="entry name" value="ZINC_FINGER_C2H2_2"/>
    <property type="match status" value="5"/>
</dbReference>
<feature type="domain" description="C2H2-type" evidence="6">
    <location>
        <begin position="61"/>
        <end position="89"/>
    </location>
</feature>
<evidence type="ECO:0000256" key="4">
    <source>
        <dbReference type="ARBA" id="ARBA00022833"/>
    </source>
</evidence>
<keyword evidence="3 5" id="KW-0863">Zinc-finger</keyword>
<sequence>MQTFHRKPTTPQFFCPICARPFFRPDRVKDHGWSHYSEQEKGEALARGEKLPKCYTYKRKFQCNKCSFSFATSLGLEKHFSDRHGEFKREKELCGLCGATVVNIKEHMKFKHATEEDKKFECGICKKKFLSNYKLVTHREVAHSDKMPFQCEICGRAFKVERYLKQHLLRHNEVKRFECVICGVRFSLGFLLKRHVESVHEGKIRKDKMKKNEYQRGKVEGVNFSKLTIIVIKLH</sequence>
<dbReference type="GO" id="GO:0008270">
    <property type="term" value="F:zinc ion binding"/>
    <property type="evidence" value="ECO:0007669"/>
    <property type="project" value="UniProtKB-KW"/>
</dbReference>
<dbReference type="InterPro" id="IPR013087">
    <property type="entry name" value="Znf_C2H2_type"/>
</dbReference>
<evidence type="ECO:0000259" key="6">
    <source>
        <dbReference type="PROSITE" id="PS50157"/>
    </source>
</evidence>
<dbReference type="Proteomes" id="UP000094527">
    <property type="component" value="Unassembled WGS sequence"/>
</dbReference>
<feature type="domain" description="C2H2-type" evidence="6">
    <location>
        <begin position="13"/>
        <end position="40"/>
    </location>
</feature>
<feature type="domain" description="C2H2-type" evidence="6">
    <location>
        <begin position="149"/>
        <end position="176"/>
    </location>
</feature>
<evidence type="ECO:0000256" key="3">
    <source>
        <dbReference type="ARBA" id="ARBA00022771"/>
    </source>
</evidence>
<dbReference type="STRING" id="48709.A0A1D2M192"/>
<gene>
    <name evidence="7" type="ORF">Ocin01_19959</name>
</gene>
<dbReference type="AlphaFoldDB" id="A0A1D2M192"/>
<keyword evidence="4" id="KW-0862">Zinc</keyword>
<keyword evidence="8" id="KW-1185">Reference proteome</keyword>
<name>A0A1D2M192_ORCCI</name>
<proteinExistence type="predicted"/>
<dbReference type="PANTHER" id="PTHR24379">
    <property type="entry name" value="KRAB AND ZINC FINGER DOMAIN-CONTAINING"/>
    <property type="match status" value="1"/>
</dbReference>
<dbReference type="PROSITE" id="PS00028">
    <property type="entry name" value="ZINC_FINGER_C2H2_1"/>
    <property type="match status" value="5"/>
</dbReference>
<dbReference type="PANTHER" id="PTHR24379:SF121">
    <property type="entry name" value="C2H2-TYPE DOMAIN-CONTAINING PROTEIN"/>
    <property type="match status" value="1"/>
</dbReference>
<feature type="domain" description="C2H2-type" evidence="6">
    <location>
        <begin position="120"/>
        <end position="148"/>
    </location>
</feature>
<dbReference type="Pfam" id="PF00096">
    <property type="entry name" value="zf-C2H2"/>
    <property type="match status" value="1"/>
</dbReference>
<feature type="domain" description="C2H2-type" evidence="6">
    <location>
        <begin position="177"/>
        <end position="205"/>
    </location>
</feature>
<keyword evidence="1" id="KW-0479">Metal-binding</keyword>
<accession>A0A1D2M192</accession>
<reference evidence="7 8" key="1">
    <citation type="journal article" date="2016" name="Genome Biol. Evol.">
        <title>Gene Family Evolution Reflects Adaptation to Soil Environmental Stressors in the Genome of the Collembolan Orchesella cincta.</title>
        <authorList>
            <person name="Faddeeva-Vakhrusheva A."/>
            <person name="Derks M.F."/>
            <person name="Anvar S.Y."/>
            <person name="Agamennone V."/>
            <person name="Suring W."/>
            <person name="Smit S."/>
            <person name="van Straalen N.M."/>
            <person name="Roelofs D."/>
        </authorList>
    </citation>
    <scope>NUCLEOTIDE SEQUENCE [LARGE SCALE GENOMIC DNA]</scope>
    <source>
        <tissue evidence="7">Mixed pool</tissue>
    </source>
</reference>
<evidence type="ECO:0000256" key="1">
    <source>
        <dbReference type="ARBA" id="ARBA00022723"/>
    </source>
</evidence>
<dbReference type="OrthoDB" id="8685330at2759"/>
<keyword evidence="2" id="KW-0677">Repeat</keyword>
<evidence type="ECO:0000256" key="2">
    <source>
        <dbReference type="ARBA" id="ARBA00022737"/>
    </source>
</evidence>
<dbReference type="InterPro" id="IPR036236">
    <property type="entry name" value="Znf_C2H2_sf"/>
</dbReference>
<dbReference type="EMBL" id="LJIJ01007490">
    <property type="protein sequence ID" value="ODM86723.1"/>
    <property type="molecule type" value="Genomic_DNA"/>
</dbReference>
<dbReference type="SUPFAM" id="SSF57667">
    <property type="entry name" value="beta-beta-alpha zinc fingers"/>
    <property type="match status" value="2"/>
</dbReference>
<evidence type="ECO:0000256" key="5">
    <source>
        <dbReference type="PROSITE-ProRule" id="PRU00042"/>
    </source>
</evidence>
<comment type="caution">
    <text evidence="7">The sequence shown here is derived from an EMBL/GenBank/DDBJ whole genome shotgun (WGS) entry which is preliminary data.</text>
</comment>
<protein>
    <submittedName>
        <fullName evidence="7">Putative zinc finger protein</fullName>
    </submittedName>
</protein>
<dbReference type="OMA" id="GWSHYSE"/>
<dbReference type="SMART" id="SM00355">
    <property type="entry name" value="ZnF_C2H2"/>
    <property type="match status" value="6"/>
</dbReference>